<evidence type="ECO:0000313" key="2">
    <source>
        <dbReference type="Proteomes" id="UP000308349"/>
    </source>
</evidence>
<organism evidence="1 2">
    <name type="scientific">Nocardia cyriacigeorgica</name>
    <dbReference type="NCBI Taxonomy" id="135487"/>
    <lineage>
        <taxon>Bacteria</taxon>
        <taxon>Bacillati</taxon>
        <taxon>Actinomycetota</taxon>
        <taxon>Actinomycetes</taxon>
        <taxon>Mycobacteriales</taxon>
        <taxon>Nocardiaceae</taxon>
        <taxon>Nocardia</taxon>
    </lineage>
</organism>
<sequence length="123" mass="14294">MISIEFPEYSSVEALLRACVVFKFKCTGESDLYIGSPLYAAAVNSVFNTVIDYHISAGRSDIANKWIETYDLERHPERAKFVREYALKHPKWDSLDGQQRRDWVDVVAAPYRMSDEDYTKYID</sequence>
<dbReference type="EMBL" id="VBUU01000070">
    <property type="protein sequence ID" value="TLF92257.1"/>
    <property type="molecule type" value="Genomic_DNA"/>
</dbReference>
<reference evidence="1 2" key="1">
    <citation type="submission" date="2019-05" db="EMBL/GenBank/DDBJ databases">
        <title>Genomes sequences of two Nocardia cyriacigeorgica environmental isolates, type strains Nocardia asteroides ATCC 19247 and Nocardia cyriacigeorgica DSM 44484.</title>
        <authorList>
            <person name="Vautrin F."/>
            <person name="Bergeron E."/>
            <person name="Dubost A."/>
            <person name="Abrouk D."/>
            <person name="Rodriguez Nava V."/>
            <person name="Pujic P."/>
        </authorList>
    </citation>
    <scope>NUCLEOTIDE SEQUENCE [LARGE SCALE GENOMIC DNA]</scope>
    <source>
        <strain evidence="1 2">EML 1456</strain>
    </source>
</reference>
<gene>
    <name evidence="1" type="ORF">FEK35_30955</name>
</gene>
<evidence type="ECO:0000313" key="1">
    <source>
        <dbReference type="EMBL" id="TLF92257.1"/>
    </source>
</evidence>
<dbReference type="RefSeq" id="WP_138459239.1">
    <property type="nucleotide sequence ID" value="NZ_VBUU01000070.1"/>
</dbReference>
<proteinExistence type="predicted"/>
<protein>
    <submittedName>
        <fullName evidence="1">Uncharacterized protein</fullName>
    </submittedName>
</protein>
<dbReference type="Proteomes" id="UP000308349">
    <property type="component" value="Unassembled WGS sequence"/>
</dbReference>
<dbReference type="AlphaFoldDB" id="A0A5R8P557"/>
<name>A0A5R8P557_9NOCA</name>
<dbReference type="OrthoDB" id="4250795at2"/>
<accession>A0A5R8P557</accession>
<comment type="caution">
    <text evidence="1">The sequence shown here is derived from an EMBL/GenBank/DDBJ whole genome shotgun (WGS) entry which is preliminary data.</text>
</comment>